<proteinExistence type="predicted"/>
<evidence type="ECO:0000256" key="4">
    <source>
        <dbReference type="ARBA" id="ARBA00022475"/>
    </source>
</evidence>
<dbReference type="SUPFAM" id="SSF55874">
    <property type="entry name" value="ATPase domain of HSP90 chaperone/DNA topoisomerase II/histidine kinase"/>
    <property type="match status" value="1"/>
</dbReference>
<dbReference type="Gene3D" id="1.10.287.130">
    <property type="match status" value="1"/>
</dbReference>
<dbReference type="RefSeq" id="WP_205143365.1">
    <property type="nucleotide sequence ID" value="NZ_JAFBDN010000005.1"/>
</dbReference>
<keyword evidence="17" id="KW-1185">Reference proteome</keyword>
<organism evidence="16 17">
    <name type="scientific">Periweissella beninensis</name>
    <dbReference type="NCBI Taxonomy" id="504936"/>
    <lineage>
        <taxon>Bacteria</taxon>
        <taxon>Bacillati</taxon>
        <taxon>Bacillota</taxon>
        <taxon>Bacilli</taxon>
        <taxon>Lactobacillales</taxon>
        <taxon>Lactobacillaceae</taxon>
        <taxon>Periweissella</taxon>
    </lineage>
</organism>
<dbReference type="SMART" id="SM00388">
    <property type="entry name" value="HisKA"/>
    <property type="match status" value="1"/>
</dbReference>
<comment type="catalytic activity">
    <reaction evidence="1">
        <text>ATP + protein L-histidine = ADP + protein N-phospho-L-histidine.</text>
        <dbReference type="EC" id="2.7.13.3"/>
    </reaction>
</comment>
<dbReference type="PANTHER" id="PTHR45528">
    <property type="entry name" value="SENSOR HISTIDINE KINASE CPXA"/>
    <property type="match status" value="1"/>
</dbReference>
<dbReference type="Gene3D" id="3.30.565.10">
    <property type="entry name" value="Histidine kinase-like ATPase, C-terminal domain"/>
    <property type="match status" value="1"/>
</dbReference>
<evidence type="ECO:0000256" key="7">
    <source>
        <dbReference type="ARBA" id="ARBA00022692"/>
    </source>
</evidence>
<reference evidence="16" key="1">
    <citation type="submission" date="2021-04" db="EMBL/GenBank/DDBJ databases">
        <title>Taxonomic assessment of Weissella genus.</title>
        <authorList>
            <person name="Fanelli F."/>
            <person name="Chieffi D."/>
            <person name="Dell'Aquila A."/>
            <person name="Gyu-Sung C."/>
            <person name="Franz C.M.A.P."/>
            <person name="Fusco V."/>
        </authorList>
    </citation>
    <scope>NUCLEOTIDE SEQUENCE</scope>
    <source>
        <strain evidence="16">LMG 25373</strain>
    </source>
</reference>
<feature type="transmembrane region" description="Helical" evidence="14">
    <location>
        <begin position="12"/>
        <end position="38"/>
    </location>
</feature>
<dbReference type="Pfam" id="PF00512">
    <property type="entry name" value="HisKA"/>
    <property type="match status" value="1"/>
</dbReference>
<feature type="transmembrane region" description="Helical" evidence="14">
    <location>
        <begin position="66"/>
        <end position="87"/>
    </location>
</feature>
<dbReference type="SMART" id="SM00387">
    <property type="entry name" value="HATPase_c"/>
    <property type="match status" value="1"/>
</dbReference>
<evidence type="ECO:0000256" key="2">
    <source>
        <dbReference type="ARBA" id="ARBA00004651"/>
    </source>
</evidence>
<dbReference type="EC" id="2.7.13.3" evidence="3"/>
<evidence type="ECO:0000256" key="3">
    <source>
        <dbReference type="ARBA" id="ARBA00012438"/>
    </source>
</evidence>
<evidence type="ECO:0000313" key="16">
    <source>
        <dbReference type="EMBL" id="MCM2437670.1"/>
    </source>
</evidence>
<evidence type="ECO:0000256" key="12">
    <source>
        <dbReference type="ARBA" id="ARBA00023012"/>
    </source>
</evidence>
<keyword evidence="8" id="KW-0547">Nucleotide-binding</keyword>
<evidence type="ECO:0000259" key="15">
    <source>
        <dbReference type="PROSITE" id="PS50109"/>
    </source>
</evidence>
<keyword evidence="12" id="KW-0902">Two-component regulatory system</keyword>
<dbReference type="InterPro" id="IPR036890">
    <property type="entry name" value="HATPase_C_sf"/>
</dbReference>
<feature type="domain" description="Histidine kinase" evidence="15">
    <location>
        <begin position="156"/>
        <end position="374"/>
    </location>
</feature>
<dbReference type="InterPro" id="IPR004358">
    <property type="entry name" value="Sig_transdc_His_kin-like_C"/>
</dbReference>
<evidence type="ECO:0000256" key="8">
    <source>
        <dbReference type="ARBA" id="ARBA00022741"/>
    </source>
</evidence>
<keyword evidence="5" id="KW-0597">Phosphoprotein</keyword>
<keyword evidence="9 16" id="KW-0418">Kinase</keyword>
<evidence type="ECO:0000256" key="5">
    <source>
        <dbReference type="ARBA" id="ARBA00022553"/>
    </source>
</evidence>
<sequence>MRLTGKEYWLLFWEAIVTIGALLMIDWAVLTMLAHFIYSNPGVENGIFEIKRSINIGPQRIKIWSYQWIAIFLALICDILVLTWRLIRRYHLYQMGHIIQELHYIAEGNFKHRIPYKLGKRLQPIIDSVNALVDAQIKAREDERAVERSKDEMITNVSHDLRTPLTSIIGYLGLIESSQGHLPPADVKKYSHTAYTKAIQMKSLVDDLFEFAQVQQLDMRMKIKKISLTDMLDQLAASFELEAQNKHIKIETMVPTNEIFIEGDPDKLARLFMNLIQNGLKYGEKATYIRLIATIENKYVHIIVANDGIAIPQEAVKHLFDRFYRVESSRSPKTGGTGLGLAISQGVVEAHGGEILARSNSQITEFEVILPIEQKGNKETEDASKK</sequence>
<dbReference type="PANTHER" id="PTHR45528:SF1">
    <property type="entry name" value="SENSOR HISTIDINE KINASE CPXA"/>
    <property type="match status" value="1"/>
</dbReference>
<keyword evidence="7 14" id="KW-0812">Transmembrane</keyword>
<dbReference type="SUPFAM" id="SSF47384">
    <property type="entry name" value="Homodimeric domain of signal transducing histidine kinase"/>
    <property type="match status" value="1"/>
</dbReference>
<dbReference type="CDD" id="cd00082">
    <property type="entry name" value="HisKA"/>
    <property type="match status" value="1"/>
</dbReference>
<keyword evidence="13 14" id="KW-0472">Membrane</keyword>
<evidence type="ECO:0000313" key="17">
    <source>
        <dbReference type="Proteomes" id="UP001057481"/>
    </source>
</evidence>
<dbReference type="InterPro" id="IPR003661">
    <property type="entry name" value="HisK_dim/P_dom"/>
</dbReference>
<evidence type="ECO:0000256" key="6">
    <source>
        <dbReference type="ARBA" id="ARBA00022679"/>
    </source>
</evidence>
<dbReference type="InterPro" id="IPR003594">
    <property type="entry name" value="HATPase_dom"/>
</dbReference>
<dbReference type="Proteomes" id="UP001057481">
    <property type="component" value="Unassembled WGS sequence"/>
</dbReference>
<accession>A0ABT0VIK7</accession>
<comment type="subcellular location">
    <subcellularLocation>
        <location evidence="2">Cell membrane</location>
        <topology evidence="2">Multi-pass membrane protein</topology>
    </subcellularLocation>
</comment>
<comment type="caution">
    <text evidence="16">The sequence shown here is derived from an EMBL/GenBank/DDBJ whole genome shotgun (WGS) entry which is preliminary data.</text>
</comment>
<gene>
    <name evidence="16" type="ORF">KAK10_07080</name>
</gene>
<dbReference type="PROSITE" id="PS50109">
    <property type="entry name" value="HIS_KIN"/>
    <property type="match status" value="1"/>
</dbReference>
<protein>
    <recommendedName>
        <fullName evidence="3">histidine kinase</fullName>
        <ecNumber evidence="3">2.7.13.3</ecNumber>
    </recommendedName>
</protein>
<dbReference type="CDD" id="cd00075">
    <property type="entry name" value="HATPase"/>
    <property type="match status" value="1"/>
</dbReference>
<dbReference type="Pfam" id="PF02518">
    <property type="entry name" value="HATPase_c"/>
    <property type="match status" value="1"/>
</dbReference>
<evidence type="ECO:0000256" key="13">
    <source>
        <dbReference type="ARBA" id="ARBA00023136"/>
    </source>
</evidence>
<keyword evidence="10" id="KW-0067">ATP-binding</keyword>
<evidence type="ECO:0000256" key="10">
    <source>
        <dbReference type="ARBA" id="ARBA00022840"/>
    </source>
</evidence>
<evidence type="ECO:0000256" key="9">
    <source>
        <dbReference type="ARBA" id="ARBA00022777"/>
    </source>
</evidence>
<keyword evidence="11 14" id="KW-1133">Transmembrane helix</keyword>
<dbReference type="PRINTS" id="PR00344">
    <property type="entry name" value="BCTRLSENSOR"/>
</dbReference>
<dbReference type="InterPro" id="IPR036097">
    <property type="entry name" value="HisK_dim/P_sf"/>
</dbReference>
<evidence type="ECO:0000256" key="1">
    <source>
        <dbReference type="ARBA" id="ARBA00000085"/>
    </source>
</evidence>
<dbReference type="InterPro" id="IPR050398">
    <property type="entry name" value="HssS/ArlS-like"/>
</dbReference>
<evidence type="ECO:0000256" key="14">
    <source>
        <dbReference type="SAM" id="Phobius"/>
    </source>
</evidence>
<evidence type="ECO:0000256" key="11">
    <source>
        <dbReference type="ARBA" id="ARBA00022989"/>
    </source>
</evidence>
<dbReference type="GO" id="GO:0016301">
    <property type="term" value="F:kinase activity"/>
    <property type="evidence" value="ECO:0007669"/>
    <property type="project" value="UniProtKB-KW"/>
</dbReference>
<name>A0ABT0VIK7_9LACO</name>
<keyword evidence="4" id="KW-1003">Cell membrane</keyword>
<dbReference type="InterPro" id="IPR005467">
    <property type="entry name" value="His_kinase_dom"/>
</dbReference>
<dbReference type="EMBL" id="JAGMVS010000066">
    <property type="protein sequence ID" value="MCM2437670.1"/>
    <property type="molecule type" value="Genomic_DNA"/>
</dbReference>
<keyword evidence="6" id="KW-0808">Transferase</keyword>